<dbReference type="EMBL" id="MLAK01000050">
    <property type="protein sequence ID" value="OHT16988.1"/>
    <property type="molecule type" value="Genomic_DNA"/>
</dbReference>
<comment type="caution">
    <text evidence="1">The sequence shown here is derived from an EMBL/GenBank/DDBJ whole genome shotgun (WGS) entry which is preliminary data.</text>
</comment>
<evidence type="ECO:0000313" key="2">
    <source>
        <dbReference type="Proteomes" id="UP000179807"/>
    </source>
</evidence>
<keyword evidence="2" id="KW-1185">Reference proteome</keyword>
<dbReference type="GeneID" id="94848446"/>
<gene>
    <name evidence="1" type="ORF">TRFO_41388</name>
</gene>
<evidence type="ECO:0008006" key="3">
    <source>
        <dbReference type="Google" id="ProtNLM"/>
    </source>
</evidence>
<dbReference type="Proteomes" id="UP000179807">
    <property type="component" value="Unassembled WGS sequence"/>
</dbReference>
<sequence length="322" mass="37275">MIVSEDFGNVSLFTSFGECDFRIKNHAQVYYCHFQVISSFSRKVSLLSQEGKHPEEIEIFSPTKLKSLQDVIGFFYGESLRVDSFNISELVQLGFLFESSHLIETVVPYYLFLKKRIQVEQELISSFNALSLSTSSSSNNETISSESIEFAALFFEWFLSDFLFLSQIDVNVLNRLLSHPKLRIESEDKLLEKLLNANVSISSLCFVHYEYLTSRGFNLIFDHFSTLPNELFDILKQFFVSPPKNPYINQNQNFNNSQINSKTEIKQEVKGNPRFISPNRLSDYIYEYFSPKIKSKTPPKFEDEILDELTFSISSSIIFDEV</sequence>
<evidence type="ECO:0000313" key="1">
    <source>
        <dbReference type="EMBL" id="OHT16988.1"/>
    </source>
</evidence>
<dbReference type="RefSeq" id="XP_068370124.1">
    <property type="nucleotide sequence ID" value="XM_068513742.1"/>
</dbReference>
<protein>
    <recommendedName>
        <fullName evidence="3">BTB domain-containing protein</fullName>
    </recommendedName>
</protein>
<accession>A0A1J4L4S9</accession>
<proteinExistence type="predicted"/>
<organism evidence="1 2">
    <name type="scientific">Tritrichomonas foetus</name>
    <dbReference type="NCBI Taxonomy" id="1144522"/>
    <lineage>
        <taxon>Eukaryota</taxon>
        <taxon>Metamonada</taxon>
        <taxon>Parabasalia</taxon>
        <taxon>Tritrichomonadida</taxon>
        <taxon>Tritrichomonadidae</taxon>
        <taxon>Tritrichomonas</taxon>
    </lineage>
</organism>
<dbReference type="AlphaFoldDB" id="A0A1J4L4S9"/>
<dbReference type="VEuPathDB" id="TrichDB:TRFO_41388"/>
<reference evidence="1" key="1">
    <citation type="submission" date="2016-10" db="EMBL/GenBank/DDBJ databases">
        <authorList>
            <person name="Benchimol M."/>
            <person name="Almeida L.G."/>
            <person name="Vasconcelos A.T."/>
            <person name="Perreira-Neves A."/>
            <person name="Rosa I.A."/>
            <person name="Tasca T."/>
            <person name="Bogo M.R."/>
            <person name="de Souza W."/>
        </authorList>
    </citation>
    <scope>NUCLEOTIDE SEQUENCE [LARGE SCALE GENOMIC DNA]</scope>
    <source>
        <strain evidence="1">K</strain>
    </source>
</reference>
<name>A0A1J4L4S9_9EUKA</name>